<proteinExistence type="predicted"/>
<keyword evidence="2" id="KW-1185">Reference proteome</keyword>
<name>A0A2Z6S4U9_9GLOM</name>
<dbReference type="AlphaFoldDB" id="A0A2Z6S4U9"/>
<organism evidence="1 2">
    <name type="scientific">Rhizophagus clarus</name>
    <dbReference type="NCBI Taxonomy" id="94130"/>
    <lineage>
        <taxon>Eukaryota</taxon>
        <taxon>Fungi</taxon>
        <taxon>Fungi incertae sedis</taxon>
        <taxon>Mucoromycota</taxon>
        <taxon>Glomeromycotina</taxon>
        <taxon>Glomeromycetes</taxon>
        <taxon>Glomerales</taxon>
        <taxon>Glomeraceae</taxon>
        <taxon>Rhizophagus</taxon>
    </lineage>
</organism>
<evidence type="ECO:0000313" key="1">
    <source>
        <dbReference type="EMBL" id="GBC09511.1"/>
    </source>
</evidence>
<dbReference type="Proteomes" id="UP000247702">
    <property type="component" value="Unassembled WGS sequence"/>
</dbReference>
<dbReference type="EMBL" id="BEXD01004307">
    <property type="protein sequence ID" value="GBC09511.1"/>
    <property type="molecule type" value="Genomic_DNA"/>
</dbReference>
<reference evidence="1 2" key="1">
    <citation type="submission" date="2017-11" db="EMBL/GenBank/DDBJ databases">
        <title>The genome of Rhizophagus clarus HR1 reveals common genetic basis of auxotrophy among arbuscular mycorrhizal fungi.</title>
        <authorList>
            <person name="Kobayashi Y."/>
        </authorList>
    </citation>
    <scope>NUCLEOTIDE SEQUENCE [LARGE SCALE GENOMIC DNA]</scope>
    <source>
        <strain evidence="1 2">HR1</strain>
    </source>
</reference>
<protein>
    <submittedName>
        <fullName evidence="1">Uncharacterized protein</fullName>
    </submittedName>
</protein>
<accession>A0A2Z6S4U9</accession>
<sequence>MLISDADNCNIDVDLLKSNVALRSANLWYLKECWPDAIMSEIKNRSYIVIIRSLHTCENYLCAKHTNLRFLQTLTLKTS</sequence>
<gene>
    <name evidence="1" type="ORF">RclHR1_08930004</name>
</gene>
<evidence type="ECO:0000313" key="2">
    <source>
        <dbReference type="Proteomes" id="UP000247702"/>
    </source>
</evidence>
<comment type="caution">
    <text evidence="1">The sequence shown here is derived from an EMBL/GenBank/DDBJ whole genome shotgun (WGS) entry which is preliminary data.</text>
</comment>